<dbReference type="GO" id="GO:0042626">
    <property type="term" value="F:ATPase-coupled transmembrane transporter activity"/>
    <property type="evidence" value="ECO:0007669"/>
    <property type="project" value="InterPro"/>
</dbReference>
<dbReference type="InterPro" id="IPR010067">
    <property type="entry name" value="ABC_SsuA_sub-bd"/>
</dbReference>
<dbReference type="PANTHER" id="PTHR30024:SF42">
    <property type="entry name" value="ALIPHATIC SULFONATES-BINDING PROTEIN-RELATED"/>
    <property type="match status" value="1"/>
</dbReference>
<evidence type="ECO:0000256" key="1">
    <source>
        <dbReference type="ARBA" id="ARBA00010742"/>
    </source>
</evidence>
<reference evidence="8" key="1">
    <citation type="submission" date="2017-12" db="EMBL/GenBank/DDBJ databases">
        <title>Draft genome sequence of Telmatospirillum siberiense 26-4b1T, an acidotolerant peatland alphaproteobacterium potentially involved in sulfur cycling.</title>
        <authorList>
            <person name="Hausmann B."/>
            <person name="Pjevac P."/>
            <person name="Schreck K."/>
            <person name="Herbold C.W."/>
            <person name="Daims H."/>
            <person name="Wagner M."/>
            <person name="Pester M."/>
            <person name="Loy A."/>
        </authorList>
    </citation>
    <scope>NUCLEOTIDE SEQUENCE [LARGE SCALE GENOMIC DNA]</scope>
    <source>
        <strain evidence="8">26-4b1</strain>
    </source>
</reference>
<accession>A0A2N3PP19</accession>
<dbReference type="OrthoDB" id="7374754at2"/>
<dbReference type="NCBIfam" id="TIGR01728">
    <property type="entry name" value="SsuA_fam"/>
    <property type="match status" value="1"/>
</dbReference>
<keyword evidence="8" id="KW-1185">Reference proteome</keyword>
<dbReference type="Pfam" id="PF13379">
    <property type="entry name" value="NMT1_2"/>
    <property type="match status" value="1"/>
</dbReference>
<evidence type="ECO:0000256" key="5">
    <source>
        <dbReference type="ARBA" id="ARBA00070228"/>
    </source>
</evidence>
<evidence type="ECO:0000256" key="2">
    <source>
        <dbReference type="ARBA" id="ARBA00022448"/>
    </source>
</evidence>
<dbReference type="AlphaFoldDB" id="A0A2N3PP19"/>
<name>A0A2N3PP19_9PROT</name>
<dbReference type="Gene3D" id="3.40.190.10">
    <property type="entry name" value="Periplasmic binding protein-like II"/>
    <property type="match status" value="2"/>
</dbReference>
<dbReference type="RefSeq" id="WP_101253027.1">
    <property type="nucleotide sequence ID" value="NZ_PIUM01000037.1"/>
</dbReference>
<proteinExistence type="inferred from homology"/>
<organism evidence="7 8">
    <name type="scientific">Telmatospirillum siberiense</name>
    <dbReference type="NCBI Taxonomy" id="382514"/>
    <lineage>
        <taxon>Bacteria</taxon>
        <taxon>Pseudomonadati</taxon>
        <taxon>Pseudomonadota</taxon>
        <taxon>Alphaproteobacteria</taxon>
        <taxon>Rhodospirillales</taxon>
        <taxon>Rhodospirillaceae</taxon>
        <taxon>Telmatospirillum</taxon>
    </lineage>
</organism>
<dbReference type="EMBL" id="PIUM01000037">
    <property type="protein sequence ID" value="PKU22142.1"/>
    <property type="molecule type" value="Genomic_DNA"/>
</dbReference>
<gene>
    <name evidence="7" type="ORF">CWS72_23190</name>
</gene>
<dbReference type="SUPFAM" id="SSF53850">
    <property type="entry name" value="Periplasmic binding protein-like II"/>
    <property type="match status" value="1"/>
</dbReference>
<sequence>MNRREFLKSTAAGILVSSFVGIASSARKAMAASVPKEIRLGFQKSGLFVSIKQRGTYEAFFKPRGIDVRWVEFQFGPPMLEALNVGSIDFATVGDAPPIFAQAAAANLYYVAAQPPNGEAVIVPANSPIRTLAELKGRKLGVAKGSSAHATSVAAIQKAGLTWADITPVYLAPADGAAAFTRGAIDAWTVWDPYLASAELQQGARVLAFNKDVHDPHNFYLANKGFAETYPDIVGQIADVLAREAAWANDHRADVARTLQEAQGIDLAIETRVVERATYSISPIDEAIVNAQQVTADRFHDLGLIPKRIAVRDIVWKWTPKV</sequence>
<dbReference type="Proteomes" id="UP000233293">
    <property type="component" value="Unassembled WGS sequence"/>
</dbReference>
<protein>
    <recommendedName>
        <fullName evidence="5">Putative aliphatic sulfonates-binding protein</fullName>
    </recommendedName>
</protein>
<feature type="domain" description="Solute-binding protein family 3/N-terminal" evidence="6">
    <location>
        <begin position="37"/>
        <end position="251"/>
    </location>
</feature>
<keyword evidence="3" id="KW-0732">Signal</keyword>
<dbReference type="FunFam" id="3.40.190.10:FF:000050">
    <property type="entry name" value="Sulfonate ABC transporter substrate-binding protein"/>
    <property type="match status" value="1"/>
</dbReference>
<evidence type="ECO:0000256" key="4">
    <source>
        <dbReference type="ARBA" id="ARBA00055538"/>
    </source>
</evidence>
<evidence type="ECO:0000313" key="7">
    <source>
        <dbReference type="EMBL" id="PKU22142.1"/>
    </source>
</evidence>
<evidence type="ECO:0000256" key="3">
    <source>
        <dbReference type="ARBA" id="ARBA00022729"/>
    </source>
</evidence>
<comment type="function">
    <text evidence="4">Part of a binding-protein-dependent transport system for aliphatic sulfonates. Putative binding protein.</text>
</comment>
<comment type="similarity">
    <text evidence="1">Belongs to the bacterial solute-binding protein SsuA/TauA family.</text>
</comment>
<keyword evidence="2" id="KW-0813">Transport</keyword>
<dbReference type="GO" id="GO:0016020">
    <property type="term" value="C:membrane"/>
    <property type="evidence" value="ECO:0007669"/>
    <property type="project" value="InterPro"/>
</dbReference>
<dbReference type="PANTHER" id="PTHR30024">
    <property type="entry name" value="ALIPHATIC SULFONATES-BINDING PROTEIN-RELATED"/>
    <property type="match status" value="1"/>
</dbReference>
<dbReference type="InterPro" id="IPR001638">
    <property type="entry name" value="Solute-binding_3/MltF_N"/>
</dbReference>
<dbReference type="SMART" id="SM00062">
    <property type="entry name" value="PBPb"/>
    <property type="match status" value="1"/>
</dbReference>
<comment type="caution">
    <text evidence="7">The sequence shown here is derived from an EMBL/GenBank/DDBJ whole genome shotgun (WGS) entry which is preliminary data.</text>
</comment>
<evidence type="ECO:0000313" key="8">
    <source>
        <dbReference type="Proteomes" id="UP000233293"/>
    </source>
</evidence>
<evidence type="ECO:0000259" key="6">
    <source>
        <dbReference type="SMART" id="SM00062"/>
    </source>
</evidence>